<organism evidence="1">
    <name type="scientific">Salix viminalis</name>
    <name type="common">Common osier</name>
    <name type="synonym">Basket willow</name>
    <dbReference type="NCBI Taxonomy" id="40686"/>
    <lineage>
        <taxon>Eukaryota</taxon>
        <taxon>Viridiplantae</taxon>
        <taxon>Streptophyta</taxon>
        <taxon>Embryophyta</taxon>
        <taxon>Tracheophyta</taxon>
        <taxon>Spermatophyta</taxon>
        <taxon>Magnoliopsida</taxon>
        <taxon>eudicotyledons</taxon>
        <taxon>Gunneridae</taxon>
        <taxon>Pentapetalae</taxon>
        <taxon>rosids</taxon>
        <taxon>fabids</taxon>
        <taxon>Malpighiales</taxon>
        <taxon>Salicaceae</taxon>
        <taxon>Saliceae</taxon>
        <taxon>Salix</taxon>
    </lineage>
</organism>
<sequence>MKKKDDNDEETFNGVEIVIAISVSSTSGSTNNPFDSDAIDASLGLSEGNENEAGFSLHCTQVRFYDLSFRSTFLVVSNRDFNNLDSDYERKKTMLLLLLVVYGGEESVVVDAHGGEESVVAKRRRKEEENAIVEEEKLMFLQVVFYTSDEYAMMEDDDMHADQDTKLSIGYL</sequence>
<evidence type="ECO:0000313" key="1">
    <source>
        <dbReference type="EMBL" id="VFU39848.1"/>
    </source>
</evidence>
<dbReference type="AlphaFoldDB" id="A0A6N2LFF8"/>
<name>A0A6N2LFF8_SALVM</name>
<reference evidence="1" key="1">
    <citation type="submission" date="2019-03" db="EMBL/GenBank/DDBJ databases">
        <authorList>
            <person name="Mank J."/>
            <person name="Almeida P."/>
        </authorList>
    </citation>
    <scope>NUCLEOTIDE SEQUENCE</scope>
    <source>
        <strain evidence="1">78183</strain>
    </source>
</reference>
<dbReference type="EMBL" id="CAADRP010001534">
    <property type="protein sequence ID" value="VFU39848.1"/>
    <property type="molecule type" value="Genomic_DNA"/>
</dbReference>
<protein>
    <submittedName>
        <fullName evidence="1">Uncharacterized protein</fullName>
    </submittedName>
</protein>
<gene>
    <name evidence="1" type="ORF">SVIM_LOCUS224144</name>
</gene>
<proteinExistence type="predicted"/>
<accession>A0A6N2LFF8</accession>